<keyword evidence="2" id="KW-1185">Reference proteome</keyword>
<dbReference type="AlphaFoldDB" id="A0A3M6T595"/>
<dbReference type="OrthoDB" id="5990288at2759"/>
<accession>A0A3M6T595</accession>
<dbReference type="SMART" id="SM00150">
    <property type="entry name" value="SPEC"/>
    <property type="match status" value="1"/>
</dbReference>
<protein>
    <submittedName>
        <fullName evidence="1">Uncharacterized protein</fullName>
    </submittedName>
</protein>
<dbReference type="InterPro" id="IPR018159">
    <property type="entry name" value="Spectrin/alpha-actinin"/>
</dbReference>
<feature type="non-terminal residue" evidence="1">
    <location>
        <position position="179"/>
    </location>
</feature>
<reference evidence="1 2" key="1">
    <citation type="journal article" date="2018" name="Sci. Rep.">
        <title>Comparative analysis of the Pocillopora damicornis genome highlights role of immune system in coral evolution.</title>
        <authorList>
            <person name="Cunning R."/>
            <person name="Bay R.A."/>
            <person name="Gillette P."/>
            <person name="Baker A.C."/>
            <person name="Traylor-Knowles N."/>
        </authorList>
    </citation>
    <scope>NUCLEOTIDE SEQUENCE [LARGE SCALE GENOMIC DNA]</scope>
    <source>
        <strain evidence="1">RSMAS</strain>
        <tissue evidence="1">Whole animal</tissue>
    </source>
</reference>
<dbReference type="Proteomes" id="UP000275408">
    <property type="component" value="Unassembled WGS sequence"/>
</dbReference>
<dbReference type="InterPro" id="IPR002017">
    <property type="entry name" value="Spectrin_repeat"/>
</dbReference>
<evidence type="ECO:0000313" key="2">
    <source>
        <dbReference type="Proteomes" id="UP000275408"/>
    </source>
</evidence>
<name>A0A3M6T595_POCDA</name>
<dbReference type="Pfam" id="PF00435">
    <property type="entry name" value="Spectrin"/>
    <property type="match status" value="1"/>
</dbReference>
<dbReference type="EMBL" id="RCHS01004296">
    <property type="protein sequence ID" value="RMX36551.1"/>
    <property type="molecule type" value="Genomic_DNA"/>
</dbReference>
<sequence length="179" mass="20542">DLSADLVQTEPEMIKTLDFGRELASNKNLSSDSRQKVADDVSDVEKRWKTLMKESQDEYARLGVELGASQARQRNLETWHERCDDLHGWVTDRYTRLRSRPTSPEASFGGIKRQQSVIEDLVKDLTSKQGEVNEVIDEGNQVIDDHTYAEKERKLVHEKMTALHDDWNKLATLTSGKQQ</sequence>
<organism evidence="1 2">
    <name type="scientific">Pocillopora damicornis</name>
    <name type="common">Cauliflower coral</name>
    <name type="synonym">Millepora damicornis</name>
    <dbReference type="NCBI Taxonomy" id="46731"/>
    <lineage>
        <taxon>Eukaryota</taxon>
        <taxon>Metazoa</taxon>
        <taxon>Cnidaria</taxon>
        <taxon>Anthozoa</taxon>
        <taxon>Hexacorallia</taxon>
        <taxon>Scleractinia</taxon>
        <taxon>Astrocoeniina</taxon>
        <taxon>Pocilloporidae</taxon>
        <taxon>Pocillopora</taxon>
    </lineage>
</organism>
<comment type="caution">
    <text evidence="1">The sequence shown here is derived from an EMBL/GenBank/DDBJ whole genome shotgun (WGS) entry which is preliminary data.</text>
</comment>
<dbReference type="Gene3D" id="1.20.58.60">
    <property type="match status" value="2"/>
</dbReference>
<gene>
    <name evidence="1" type="ORF">pdam_00019228</name>
</gene>
<evidence type="ECO:0000313" key="1">
    <source>
        <dbReference type="EMBL" id="RMX36551.1"/>
    </source>
</evidence>
<dbReference type="SUPFAM" id="SSF46966">
    <property type="entry name" value="Spectrin repeat"/>
    <property type="match status" value="1"/>
</dbReference>
<proteinExistence type="predicted"/>
<feature type="non-terminal residue" evidence="1">
    <location>
        <position position="1"/>
    </location>
</feature>